<dbReference type="GO" id="GO:0000786">
    <property type="term" value="C:nucleosome"/>
    <property type="evidence" value="ECO:0007669"/>
    <property type="project" value="InterPro"/>
</dbReference>
<evidence type="ECO:0000313" key="7">
    <source>
        <dbReference type="Proteomes" id="UP000694569"/>
    </source>
</evidence>
<sequence length="180" mass="18976">MAPKKAAPPADTKAKEAAPPPRPPGNPSTLSMVVEALRKDIERKGTSVPAIRSRILAAHPSVDPTRLRFLLRSALNKGLEKGVLSRPSNSNAKGATGRFKVQNLLLPGLSSSIQPGVRPPQWVRGPCVRGRCCLNDTENKDPNIAEKPKNAEKTQKAAGLAYGGKFPGLYGGGGLPGLYG</sequence>
<proteinExistence type="predicted"/>
<dbReference type="FunFam" id="1.10.10.10:FF:000393">
    <property type="entry name" value="Oocyte-specific H1 histone"/>
    <property type="match status" value="1"/>
</dbReference>
<dbReference type="GeneTree" id="ENSGT00940000160900"/>
<dbReference type="SMART" id="SM00526">
    <property type="entry name" value="H15"/>
    <property type="match status" value="1"/>
</dbReference>
<dbReference type="InterPro" id="IPR036390">
    <property type="entry name" value="WH_DNA-bd_sf"/>
</dbReference>
<keyword evidence="2" id="KW-0238">DNA-binding</keyword>
<keyword evidence="1" id="KW-0158">Chromosome</keyword>
<feature type="domain" description="H15" evidence="5">
    <location>
        <begin position="25"/>
        <end position="103"/>
    </location>
</feature>
<evidence type="ECO:0000256" key="3">
    <source>
        <dbReference type="ARBA" id="ARBA00023242"/>
    </source>
</evidence>
<accession>A0A8C5MJ05</accession>
<dbReference type="InterPro" id="IPR005818">
    <property type="entry name" value="Histone_H1/H5_H15"/>
</dbReference>
<reference evidence="6" key="2">
    <citation type="submission" date="2025-09" db="UniProtKB">
        <authorList>
            <consortium name="Ensembl"/>
        </authorList>
    </citation>
    <scope>IDENTIFICATION</scope>
</reference>
<evidence type="ECO:0000256" key="1">
    <source>
        <dbReference type="ARBA" id="ARBA00022454"/>
    </source>
</evidence>
<evidence type="ECO:0000256" key="2">
    <source>
        <dbReference type="ARBA" id="ARBA00023125"/>
    </source>
</evidence>
<dbReference type="Gene3D" id="1.10.10.10">
    <property type="entry name" value="Winged helix-like DNA-binding domain superfamily/Winged helix DNA-binding domain"/>
    <property type="match status" value="1"/>
</dbReference>
<keyword evidence="7" id="KW-1185">Reference proteome</keyword>
<dbReference type="Pfam" id="PF00538">
    <property type="entry name" value="Linker_histone"/>
    <property type="match status" value="1"/>
</dbReference>
<dbReference type="GO" id="GO:0003677">
    <property type="term" value="F:DNA binding"/>
    <property type="evidence" value="ECO:0007669"/>
    <property type="project" value="UniProtKB-KW"/>
</dbReference>
<dbReference type="PROSITE" id="PS51504">
    <property type="entry name" value="H15"/>
    <property type="match status" value="1"/>
</dbReference>
<feature type="region of interest" description="Disordered" evidence="4">
    <location>
        <begin position="1"/>
        <end position="30"/>
    </location>
</feature>
<dbReference type="Proteomes" id="UP000694569">
    <property type="component" value="Unplaced"/>
</dbReference>
<name>A0A8C5MJ05_9ANUR</name>
<keyword evidence="3" id="KW-0539">Nucleus</keyword>
<feature type="compositionally biased region" description="Low complexity" evidence="4">
    <location>
        <begin position="1"/>
        <end position="11"/>
    </location>
</feature>
<evidence type="ECO:0000313" key="6">
    <source>
        <dbReference type="Ensembl" id="ENSLLEP00000012814.1"/>
    </source>
</evidence>
<evidence type="ECO:0000256" key="4">
    <source>
        <dbReference type="SAM" id="MobiDB-lite"/>
    </source>
</evidence>
<reference evidence="6" key="1">
    <citation type="submission" date="2025-08" db="UniProtKB">
        <authorList>
            <consortium name="Ensembl"/>
        </authorList>
    </citation>
    <scope>IDENTIFICATION</scope>
</reference>
<dbReference type="GO" id="GO:0006334">
    <property type="term" value="P:nucleosome assembly"/>
    <property type="evidence" value="ECO:0007669"/>
    <property type="project" value="InterPro"/>
</dbReference>
<dbReference type="OrthoDB" id="1110759at2759"/>
<dbReference type="CDD" id="cd00073">
    <property type="entry name" value="H15"/>
    <property type="match status" value="1"/>
</dbReference>
<dbReference type="Ensembl" id="ENSLLET00000013310.1">
    <property type="protein sequence ID" value="ENSLLEP00000012814.1"/>
    <property type="gene ID" value="ENSLLEG00000008046.1"/>
</dbReference>
<dbReference type="InterPro" id="IPR036388">
    <property type="entry name" value="WH-like_DNA-bd_sf"/>
</dbReference>
<dbReference type="AlphaFoldDB" id="A0A8C5MJ05"/>
<dbReference type="SUPFAM" id="SSF46785">
    <property type="entry name" value="Winged helix' DNA-binding domain"/>
    <property type="match status" value="1"/>
</dbReference>
<protein>
    <recommendedName>
        <fullName evidence="5">H15 domain-containing protein</fullName>
    </recommendedName>
</protein>
<organism evidence="6 7">
    <name type="scientific">Leptobrachium leishanense</name>
    <name type="common">Leishan spiny toad</name>
    <dbReference type="NCBI Taxonomy" id="445787"/>
    <lineage>
        <taxon>Eukaryota</taxon>
        <taxon>Metazoa</taxon>
        <taxon>Chordata</taxon>
        <taxon>Craniata</taxon>
        <taxon>Vertebrata</taxon>
        <taxon>Euteleostomi</taxon>
        <taxon>Amphibia</taxon>
        <taxon>Batrachia</taxon>
        <taxon>Anura</taxon>
        <taxon>Pelobatoidea</taxon>
        <taxon>Megophryidae</taxon>
        <taxon>Leptobrachium</taxon>
    </lineage>
</organism>
<evidence type="ECO:0000259" key="5">
    <source>
        <dbReference type="PROSITE" id="PS51504"/>
    </source>
</evidence>
<dbReference type="GO" id="GO:0005634">
    <property type="term" value="C:nucleus"/>
    <property type="evidence" value="ECO:0007669"/>
    <property type="project" value="UniProtKB-ARBA"/>
</dbReference>